<dbReference type="SUPFAM" id="SSF53774">
    <property type="entry name" value="Glutaminase/Asparaginase"/>
    <property type="match status" value="1"/>
</dbReference>
<evidence type="ECO:0000256" key="9">
    <source>
        <dbReference type="RuleBase" id="RU004456"/>
    </source>
</evidence>
<evidence type="ECO:0000256" key="1">
    <source>
        <dbReference type="ARBA" id="ARBA00010518"/>
    </source>
</evidence>
<dbReference type="PRINTS" id="PR00139">
    <property type="entry name" value="ASNGLNASE"/>
</dbReference>
<dbReference type="SMART" id="SM00870">
    <property type="entry name" value="Asparaginase"/>
    <property type="match status" value="1"/>
</dbReference>
<evidence type="ECO:0000256" key="4">
    <source>
        <dbReference type="ARBA" id="ARBA00049366"/>
    </source>
</evidence>
<dbReference type="InterPro" id="IPR027473">
    <property type="entry name" value="L-asparaginase_C"/>
</dbReference>
<dbReference type="InterPro" id="IPR037152">
    <property type="entry name" value="L-asparaginase_N_sf"/>
</dbReference>
<dbReference type="Pfam" id="PF17763">
    <property type="entry name" value="Asparaginase_C"/>
    <property type="match status" value="1"/>
</dbReference>
<dbReference type="CDD" id="cd08964">
    <property type="entry name" value="L-asparaginase_II"/>
    <property type="match status" value="1"/>
</dbReference>
<evidence type="ECO:0000256" key="2">
    <source>
        <dbReference type="ARBA" id="ARBA00012920"/>
    </source>
</evidence>
<feature type="binding site" evidence="6">
    <location>
        <begin position="134"/>
        <end position="135"/>
    </location>
    <ligand>
        <name>substrate</name>
    </ligand>
</feature>
<evidence type="ECO:0000256" key="3">
    <source>
        <dbReference type="ARBA" id="ARBA00022801"/>
    </source>
</evidence>
<dbReference type="EMBL" id="CAKXYY010000005">
    <property type="protein sequence ID" value="CAH2352087.1"/>
    <property type="molecule type" value="Genomic_DNA"/>
</dbReference>
<evidence type="ECO:0000256" key="7">
    <source>
        <dbReference type="PROSITE-ProRule" id="PRU10099"/>
    </source>
</evidence>
<dbReference type="PROSITE" id="PS00917">
    <property type="entry name" value="ASN_GLN_ASE_2"/>
    <property type="match status" value="1"/>
</dbReference>
<dbReference type="InterPro" id="IPR027475">
    <property type="entry name" value="Asparaginase/glutaminase_AS2"/>
</dbReference>
<keyword evidence="13" id="KW-1185">Reference proteome</keyword>
<dbReference type="EC" id="3.5.1.1" evidence="2"/>
<dbReference type="PIRSF" id="PIRSF001220">
    <property type="entry name" value="L-ASNase_gatD"/>
    <property type="match status" value="1"/>
</dbReference>
<reference evidence="12" key="1">
    <citation type="submission" date="2022-03" db="EMBL/GenBank/DDBJ databases">
        <authorList>
            <person name="Legras J.-L."/>
            <person name="Devillers H."/>
            <person name="Grondin C."/>
        </authorList>
    </citation>
    <scope>NUCLEOTIDE SEQUENCE</scope>
    <source>
        <strain evidence="12">CLIB 1423</strain>
    </source>
</reference>
<sequence length="385" mass="41959">MYSDNTSDYEIDIDPYHGDRPLFRIKYRSNSVVSSNFSDSAPTDIIPTIKVLGTGGTIASKGSSSHQTAGYKVDLTIEDLINSIPDLSTTCNLEYEQVMNVDSKEIGTDDLLQLHKKIQEDLSKYDGFVITHGTDTMEETAFFLQLTVNTFKPIIMCGSMRPSTAISSDGPMNLYQAISIAANKASRGRGVLVALNDRIGCGFHITKSNANSLDTFKSSNHGDIGHFVNNEIHYYFPPEKPLGITYFDISGTTSFPEVPIIYGHQGLNNKLIELAVTELGAKGLVFATMGAGSLSSKSFDFVGNLVHNRNIPVVYSKRSQDGMVPKASLPKTFHSSTTGEDIPFETNVASGYINPQKSRILLQLCLNQGMSTSQIKACFKGVYGG</sequence>
<keyword evidence="3" id="KW-0378">Hydrolase</keyword>
<protein>
    <recommendedName>
        <fullName evidence="2">asparaginase</fullName>
        <ecNumber evidence="2">3.5.1.1</ecNumber>
    </recommendedName>
</protein>
<feature type="domain" description="L-asparaginase N-terminal" evidence="10">
    <location>
        <begin position="49"/>
        <end position="237"/>
    </location>
</feature>
<gene>
    <name evidence="12" type="ORF">CLIB1423_05S05314</name>
</gene>
<evidence type="ECO:0000259" key="10">
    <source>
        <dbReference type="Pfam" id="PF00710"/>
    </source>
</evidence>
<dbReference type="AlphaFoldDB" id="A0A9P0VX52"/>
<dbReference type="GO" id="GO:0006530">
    <property type="term" value="P:L-asparagine catabolic process"/>
    <property type="evidence" value="ECO:0007669"/>
    <property type="project" value="UniProtKB-ARBA"/>
</dbReference>
<dbReference type="InterPro" id="IPR040919">
    <property type="entry name" value="Asparaginase_C"/>
</dbReference>
<dbReference type="InterPro" id="IPR004550">
    <property type="entry name" value="AsnASE_II"/>
</dbReference>
<name>A0A9P0VX52_9ASCO</name>
<comment type="caution">
    <text evidence="12">The sequence shown here is derived from an EMBL/GenBank/DDBJ whole genome shotgun (WGS) entry which is preliminary data.</text>
</comment>
<dbReference type="Proteomes" id="UP000837801">
    <property type="component" value="Unassembled WGS sequence"/>
</dbReference>
<dbReference type="PROSITE" id="PS00144">
    <property type="entry name" value="ASN_GLN_ASE_1"/>
    <property type="match status" value="1"/>
</dbReference>
<dbReference type="InterPro" id="IPR027474">
    <property type="entry name" value="L-asparaginase_N"/>
</dbReference>
<dbReference type="InterPro" id="IPR020827">
    <property type="entry name" value="Asparaginase/glutaminase_AS1"/>
</dbReference>
<dbReference type="Gene3D" id="3.40.50.1170">
    <property type="entry name" value="L-asparaginase, N-terminal domain"/>
    <property type="match status" value="1"/>
</dbReference>
<evidence type="ECO:0000313" key="12">
    <source>
        <dbReference type="EMBL" id="CAH2352087.1"/>
    </source>
</evidence>
<evidence type="ECO:0000313" key="13">
    <source>
        <dbReference type="Proteomes" id="UP000837801"/>
    </source>
</evidence>
<evidence type="ECO:0000256" key="6">
    <source>
        <dbReference type="PIRSR" id="PIRSR001220-2"/>
    </source>
</evidence>
<feature type="domain" description="Asparaginase/glutaminase C-terminal" evidence="11">
    <location>
        <begin position="258"/>
        <end position="379"/>
    </location>
</feature>
<dbReference type="PANTHER" id="PTHR11707:SF28">
    <property type="entry name" value="60 KDA LYSOPHOSPHOLIPASE"/>
    <property type="match status" value="1"/>
</dbReference>
<dbReference type="PROSITE" id="PS51732">
    <property type="entry name" value="ASN_GLN_ASE_3"/>
    <property type="match status" value="1"/>
</dbReference>
<dbReference type="PIRSF" id="PIRSF500176">
    <property type="entry name" value="L_ASNase"/>
    <property type="match status" value="1"/>
</dbReference>
<feature type="active site" evidence="8">
    <location>
        <position position="134"/>
    </location>
</feature>
<feature type="binding site" evidence="6">
    <location>
        <position position="103"/>
    </location>
    <ligand>
        <name>substrate</name>
    </ligand>
</feature>
<feature type="active site" description="O-isoaspartyl threonine intermediate" evidence="5">
    <location>
        <position position="57"/>
    </location>
</feature>
<dbReference type="PANTHER" id="PTHR11707">
    <property type="entry name" value="L-ASPARAGINASE"/>
    <property type="match status" value="1"/>
</dbReference>
<comment type="catalytic activity">
    <reaction evidence="4">
        <text>L-asparagine + H2O = L-aspartate + NH4(+)</text>
        <dbReference type="Rhea" id="RHEA:21016"/>
        <dbReference type="ChEBI" id="CHEBI:15377"/>
        <dbReference type="ChEBI" id="CHEBI:28938"/>
        <dbReference type="ChEBI" id="CHEBI:29991"/>
        <dbReference type="ChEBI" id="CHEBI:58048"/>
        <dbReference type="EC" id="3.5.1.1"/>
    </reaction>
</comment>
<proteinExistence type="inferred from homology"/>
<dbReference type="Gene3D" id="3.40.50.40">
    <property type="match status" value="1"/>
</dbReference>
<dbReference type="GO" id="GO:0004067">
    <property type="term" value="F:asparaginase activity"/>
    <property type="evidence" value="ECO:0007669"/>
    <property type="project" value="UniProtKB-UniRule"/>
</dbReference>
<dbReference type="NCBIfam" id="TIGR00520">
    <property type="entry name" value="asnASE_II"/>
    <property type="match status" value="1"/>
</dbReference>
<dbReference type="InterPro" id="IPR036152">
    <property type="entry name" value="Asp/glu_Ase-like_sf"/>
</dbReference>
<accession>A0A9P0VX52</accession>
<evidence type="ECO:0000256" key="8">
    <source>
        <dbReference type="PROSITE-ProRule" id="PRU10100"/>
    </source>
</evidence>
<comment type="similarity">
    <text evidence="1 9">Belongs to the asparaginase 1 family.</text>
</comment>
<feature type="active site" evidence="7">
    <location>
        <position position="57"/>
    </location>
</feature>
<dbReference type="InterPro" id="IPR006034">
    <property type="entry name" value="Asparaginase/glutaminase-like"/>
</dbReference>
<evidence type="ECO:0000256" key="5">
    <source>
        <dbReference type="PIRSR" id="PIRSR001220-1"/>
    </source>
</evidence>
<dbReference type="Pfam" id="PF00710">
    <property type="entry name" value="Asparaginase"/>
    <property type="match status" value="1"/>
</dbReference>
<dbReference type="OrthoDB" id="542841at2759"/>
<organism evidence="12 13">
    <name type="scientific">[Candida] railenensis</name>
    <dbReference type="NCBI Taxonomy" id="45579"/>
    <lineage>
        <taxon>Eukaryota</taxon>
        <taxon>Fungi</taxon>
        <taxon>Dikarya</taxon>
        <taxon>Ascomycota</taxon>
        <taxon>Saccharomycotina</taxon>
        <taxon>Pichiomycetes</taxon>
        <taxon>Debaryomycetaceae</taxon>
        <taxon>Kurtzmaniella</taxon>
    </lineage>
</organism>
<evidence type="ECO:0000259" key="11">
    <source>
        <dbReference type="Pfam" id="PF17763"/>
    </source>
</evidence>
<dbReference type="FunFam" id="3.40.50.1170:FF:000001">
    <property type="entry name" value="L-asparaginase 2"/>
    <property type="match status" value="1"/>
</dbReference>